<dbReference type="TCDB" id="1.E.36.3.1">
    <property type="family name" value="the mycobacterial 2 tms phage holin (m2 hol) family"/>
</dbReference>
<protein>
    <submittedName>
        <fullName evidence="2">Holin</fullName>
    </submittedName>
</protein>
<keyword evidence="3" id="KW-1185">Reference proteome</keyword>
<evidence type="ECO:0000256" key="1">
    <source>
        <dbReference type="SAM" id="Phobius"/>
    </source>
</evidence>
<dbReference type="KEGG" id="vg:5329885"/>
<reference evidence="2 3" key="1">
    <citation type="journal article" date="2006" name="Appl. Environ. Microbiol.">
        <title>Isolation and expression of the lysis genes of Actinomyces naeslundii phage Av-1.</title>
        <authorList>
            <person name="Delisle A.L."/>
            <person name="Barcak G.J."/>
            <person name="Guo M."/>
        </authorList>
    </citation>
    <scope>NUCLEOTIDE SEQUENCE</scope>
</reference>
<dbReference type="EMBL" id="DQ123818">
    <property type="protein sequence ID" value="AAZ32551.1"/>
    <property type="molecule type" value="Genomic_DNA"/>
</dbReference>
<organism evidence="2 3">
    <name type="scientific">Actinomyces phage Av-1</name>
    <dbReference type="NCBI Taxonomy" id="2880361"/>
    <lineage>
        <taxon>Viruses</taxon>
        <taxon>Duplodnaviria</taxon>
        <taxon>Heunggongvirae</taxon>
        <taxon>Uroviricota</taxon>
        <taxon>Caudoviricetes</taxon>
        <taxon>Dybvigvirus</taxon>
        <taxon>Dybvigvirus Av1</taxon>
    </lineage>
</organism>
<evidence type="ECO:0000313" key="3">
    <source>
        <dbReference type="Proteomes" id="UP000001112"/>
    </source>
</evidence>
<accession>Q45NF1</accession>
<dbReference type="RefSeq" id="YP_001333670.1">
    <property type="nucleotide sequence ID" value="NC_009643.1"/>
</dbReference>
<dbReference type="GeneID" id="5329885"/>
<proteinExistence type="predicted"/>
<evidence type="ECO:0000313" key="2">
    <source>
        <dbReference type="EMBL" id="AAZ32551.1"/>
    </source>
</evidence>
<keyword evidence="1" id="KW-0812">Transmembrane</keyword>
<name>Q45NF1_9CAUD</name>
<keyword evidence="1" id="KW-0472">Membrane</keyword>
<sequence>MGEHESPKPPFIPDAYRLWLYVVSAGILVCLGVWGVFDGDKIAALNFLFAAFFGVASKNVPSKE</sequence>
<dbReference type="Proteomes" id="UP000001112">
    <property type="component" value="Segment"/>
</dbReference>
<feature type="transmembrane region" description="Helical" evidence="1">
    <location>
        <begin position="18"/>
        <end position="37"/>
    </location>
</feature>
<gene>
    <name evidence="2" type="primary">holB</name>
</gene>
<keyword evidence="1" id="KW-1133">Transmembrane helix</keyword>